<feature type="compositionally biased region" description="Basic and acidic residues" evidence="2">
    <location>
        <begin position="108"/>
        <end position="121"/>
    </location>
</feature>
<accession>A0A937HGQ4</accession>
<name>A0A937HGQ4_9PROT</name>
<dbReference type="PROSITE" id="PS50889">
    <property type="entry name" value="S4"/>
    <property type="match status" value="1"/>
</dbReference>
<dbReference type="SUPFAM" id="SSF55174">
    <property type="entry name" value="Alpha-L RNA-binding motif"/>
    <property type="match status" value="1"/>
</dbReference>
<gene>
    <name evidence="4" type="ORF">ISQ19_01085</name>
</gene>
<feature type="region of interest" description="Disordered" evidence="2">
    <location>
        <begin position="73"/>
        <end position="121"/>
    </location>
</feature>
<dbReference type="Pfam" id="PF01479">
    <property type="entry name" value="S4"/>
    <property type="match status" value="1"/>
</dbReference>
<feature type="domain" description="RNA-binding S4" evidence="3">
    <location>
        <begin position="1"/>
        <end position="63"/>
    </location>
</feature>
<feature type="compositionally biased region" description="Basic and acidic residues" evidence="2">
    <location>
        <begin position="79"/>
        <end position="94"/>
    </location>
</feature>
<dbReference type="InterPro" id="IPR036986">
    <property type="entry name" value="S4_RNA-bd_sf"/>
</dbReference>
<dbReference type="SMART" id="SM00363">
    <property type="entry name" value="S4"/>
    <property type="match status" value="1"/>
</dbReference>
<comment type="caution">
    <text evidence="4">The sequence shown here is derived from an EMBL/GenBank/DDBJ whole genome shotgun (WGS) entry which is preliminary data.</text>
</comment>
<dbReference type="InterPro" id="IPR002942">
    <property type="entry name" value="S4_RNA-bd"/>
</dbReference>
<dbReference type="EMBL" id="JADHOK010000007">
    <property type="protein sequence ID" value="MBL6761275.1"/>
    <property type="molecule type" value="Genomic_DNA"/>
</dbReference>
<keyword evidence="1" id="KW-0694">RNA-binding</keyword>
<protein>
    <submittedName>
        <fullName evidence="4">RNA-binding S4 domain-containing protein</fullName>
    </submittedName>
</protein>
<evidence type="ECO:0000313" key="4">
    <source>
        <dbReference type="EMBL" id="MBL6761275.1"/>
    </source>
</evidence>
<evidence type="ECO:0000256" key="1">
    <source>
        <dbReference type="PROSITE-ProRule" id="PRU00182"/>
    </source>
</evidence>
<evidence type="ECO:0000313" key="5">
    <source>
        <dbReference type="Proteomes" id="UP000785783"/>
    </source>
</evidence>
<evidence type="ECO:0000256" key="2">
    <source>
        <dbReference type="SAM" id="MobiDB-lite"/>
    </source>
</evidence>
<organism evidence="4 5">
    <name type="scientific">PS1 clade bacterium</name>
    <dbReference type="NCBI Taxonomy" id="2175152"/>
    <lineage>
        <taxon>Bacteria</taxon>
        <taxon>Pseudomonadati</taxon>
        <taxon>Pseudomonadota</taxon>
        <taxon>Alphaproteobacteria</taxon>
        <taxon>PS1 clade</taxon>
    </lineage>
</organism>
<evidence type="ECO:0000259" key="3">
    <source>
        <dbReference type="SMART" id="SM00363"/>
    </source>
</evidence>
<reference evidence="4" key="1">
    <citation type="submission" date="2020-10" db="EMBL/GenBank/DDBJ databases">
        <title>Microbiome of the Black Sea water column analyzed by genome centric metagenomics.</title>
        <authorList>
            <person name="Cabello-Yeves P.J."/>
            <person name="Callieri C."/>
            <person name="Picazo A."/>
            <person name="Mehrshad M."/>
            <person name="Haro-Moreno J.M."/>
            <person name="Roda-Garcia J."/>
            <person name="Dzembekova N."/>
            <person name="Slabakova V."/>
            <person name="Slabakova N."/>
            <person name="Moncheva S."/>
            <person name="Rodriguez-Valera F."/>
        </authorList>
    </citation>
    <scope>NUCLEOTIDE SEQUENCE</scope>
    <source>
        <strain evidence="4">BS307-5m-G5</strain>
    </source>
</reference>
<dbReference type="CDD" id="cd00165">
    <property type="entry name" value="S4"/>
    <property type="match status" value="1"/>
</dbReference>
<dbReference type="AlphaFoldDB" id="A0A937HGQ4"/>
<dbReference type="Gene3D" id="3.10.290.10">
    <property type="entry name" value="RNA-binding S4 domain"/>
    <property type="match status" value="1"/>
</dbReference>
<proteinExistence type="predicted"/>
<dbReference type="Proteomes" id="UP000785783">
    <property type="component" value="Unassembled WGS sequence"/>
</dbReference>
<sequence length="121" mass="13624">MRVDKWLWHARFFKTRTLASKLAAAGNIRINGQKQSRASANIRAGDVLTFPLNHHVRVIEVVALSARRGPAPEAQALYIDRDPPQPKKREEKIAARPYGSGRPTKKQRRDEARFTGKGEIG</sequence>
<dbReference type="GO" id="GO:0003723">
    <property type="term" value="F:RNA binding"/>
    <property type="evidence" value="ECO:0007669"/>
    <property type="project" value="UniProtKB-KW"/>
</dbReference>